<dbReference type="CDD" id="cd06558">
    <property type="entry name" value="crotonase-like"/>
    <property type="match status" value="1"/>
</dbReference>
<dbReference type="SUPFAM" id="SSF52096">
    <property type="entry name" value="ClpP/crotonase"/>
    <property type="match status" value="1"/>
</dbReference>
<dbReference type="GO" id="GO:0005739">
    <property type="term" value="C:mitochondrion"/>
    <property type="evidence" value="ECO:0007669"/>
    <property type="project" value="TreeGrafter"/>
</dbReference>
<comment type="caution">
    <text evidence="1">The sequence shown here is derived from an EMBL/GenBank/DDBJ whole genome shotgun (WGS) entry which is preliminary data.</text>
</comment>
<evidence type="ECO:0000313" key="1">
    <source>
        <dbReference type="EMBL" id="KAF5868810.1"/>
    </source>
</evidence>
<dbReference type="InterPro" id="IPR029045">
    <property type="entry name" value="ClpP/crotonase-like_dom_sf"/>
</dbReference>
<dbReference type="AlphaFoldDB" id="A0A8H6AKA3"/>
<organism evidence="1 2">
    <name type="scientific">Botrytis fragariae</name>
    <dbReference type="NCBI Taxonomy" id="1964551"/>
    <lineage>
        <taxon>Eukaryota</taxon>
        <taxon>Fungi</taxon>
        <taxon>Dikarya</taxon>
        <taxon>Ascomycota</taxon>
        <taxon>Pezizomycotina</taxon>
        <taxon>Leotiomycetes</taxon>
        <taxon>Helotiales</taxon>
        <taxon>Sclerotiniaceae</taxon>
        <taxon>Botrytis</taxon>
    </lineage>
</organism>
<dbReference type="InterPro" id="IPR001753">
    <property type="entry name" value="Enoyl-CoA_hydra/iso"/>
</dbReference>
<dbReference type="GO" id="GO:0006635">
    <property type="term" value="P:fatty acid beta-oxidation"/>
    <property type="evidence" value="ECO:0007669"/>
    <property type="project" value="TreeGrafter"/>
</dbReference>
<reference evidence="1 2" key="1">
    <citation type="journal article" date="2020" name="Phytopathology">
        <title>A high-quality genome resource of Botrytis fragariae, a new and rapidly spreading fungal pathogen causing strawberry gray mold in the U.S.A.</title>
        <authorList>
            <person name="Wu Y."/>
            <person name="Saski C.A."/>
            <person name="Schnabel G."/>
            <person name="Xiao S."/>
            <person name="Hu M."/>
        </authorList>
    </citation>
    <scope>NUCLEOTIDE SEQUENCE [LARGE SCALE GENOMIC DNA]</scope>
    <source>
        <strain evidence="1 2">BVB16</strain>
    </source>
</reference>
<dbReference type="PANTHER" id="PTHR11941:SF158">
    <property type="entry name" value="ENOYL-COA HYDRATASE (AFU_ORTHOLOGUE AFUA_2G10650)"/>
    <property type="match status" value="1"/>
</dbReference>
<dbReference type="OrthoDB" id="2139957at2759"/>
<gene>
    <name evidence="1" type="ORF">Bfra_012142</name>
</gene>
<name>A0A8H6AKA3_9HELO</name>
<dbReference type="GeneID" id="59266154"/>
<evidence type="ECO:0000313" key="2">
    <source>
        <dbReference type="Proteomes" id="UP000531561"/>
    </source>
</evidence>
<dbReference type="Gene3D" id="3.90.226.10">
    <property type="entry name" value="2-enoyl-CoA Hydratase, Chain A, domain 1"/>
    <property type="match status" value="2"/>
</dbReference>
<dbReference type="RefSeq" id="XP_037187759.1">
    <property type="nucleotide sequence ID" value="XM_037342462.1"/>
</dbReference>
<dbReference type="Pfam" id="PF00378">
    <property type="entry name" value="ECH_1"/>
    <property type="match status" value="2"/>
</dbReference>
<proteinExistence type="predicted"/>
<dbReference type="EMBL" id="JABFCT010000020">
    <property type="protein sequence ID" value="KAF5868810.1"/>
    <property type="molecule type" value="Genomic_DNA"/>
</dbReference>
<sequence length="240" mass="25925">MSTGTPLKNTLLSFPTASTLLITINRPSSLNCLDTFTHNELDRVFRWFDAEPGLRCAILTGVGRSFCAGADLKEWDSNNSLSTSASSQARSLPASGFGGLKSHAVFALPEVKIGVVALAGALTRLVRTVGKQRAMEMALTGRTLGAEEAMEWGLVNRVVGTGKSVEEAIKLAELIAANSPDSVIVSREGIKMGWEGVGAEEGTRLIEQNWYSRMDKGPNMKEGVRSFVEKRKPNWVPSKL</sequence>
<keyword evidence="2" id="KW-1185">Reference proteome</keyword>
<protein>
    <submittedName>
        <fullName evidence="1">Putative enoyl- hydratase protein</fullName>
    </submittedName>
</protein>
<accession>A0A8H6AKA3</accession>
<dbReference type="Proteomes" id="UP000531561">
    <property type="component" value="Unassembled WGS sequence"/>
</dbReference>
<dbReference type="PANTHER" id="PTHR11941">
    <property type="entry name" value="ENOYL-COA HYDRATASE-RELATED"/>
    <property type="match status" value="1"/>
</dbReference>